<feature type="domain" description="UspA" evidence="3">
    <location>
        <begin position="155"/>
        <end position="292"/>
    </location>
</feature>
<dbReference type="PRINTS" id="PR01438">
    <property type="entry name" value="UNVRSLSTRESS"/>
</dbReference>
<reference evidence="4 5" key="1">
    <citation type="submission" date="2020-05" db="EMBL/GenBank/DDBJ databases">
        <title>Genomic Encyclopedia of Type Strains, Phase III (KMG-III): the genomes of soil and plant-associated and newly described type strains.</title>
        <authorList>
            <person name="Whitman W."/>
        </authorList>
    </citation>
    <scope>NUCLEOTIDE SEQUENCE [LARGE SCALE GENOMIC DNA]</scope>
    <source>
        <strain evidence="4 5">KCTC 19046</strain>
    </source>
</reference>
<dbReference type="PANTHER" id="PTHR46268">
    <property type="entry name" value="STRESS RESPONSE PROTEIN NHAX"/>
    <property type="match status" value="1"/>
</dbReference>
<evidence type="ECO:0000256" key="2">
    <source>
        <dbReference type="SAM" id="MobiDB-lite"/>
    </source>
</evidence>
<evidence type="ECO:0000259" key="3">
    <source>
        <dbReference type="Pfam" id="PF00582"/>
    </source>
</evidence>
<gene>
    <name evidence="4" type="ORF">HDG69_000541</name>
</gene>
<dbReference type="InterPro" id="IPR014729">
    <property type="entry name" value="Rossmann-like_a/b/a_fold"/>
</dbReference>
<keyword evidence="5" id="KW-1185">Reference proteome</keyword>
<evidence type="ECO:0000256" key="1">
    <source>
        <dbReference type="ARBA" id="ARBA00008791"/>
    </source>
</evidence>
<dbReference type="CDD" id="cd00293">
    <property type="entry name" value="USP-like"/>
    <property type="match status" value="1"/>
</dbReference>
<protein>
    <submittedName>
        <fullName evidence="4">Nucleotide-binding universal stress UspA family protein</fullName>
    </submittedName>
</protein>
<dbReference type="PANTHER" id="PTHR46268:SF6">
    <property type="entry name" value="UNIVERSAL STRESS PROTEIN UP12"/>
    <property type="match status" value="1"/>
</dbReference>
<proteinExistence type="inferred from homology"/>
<comment type="similarity">
    <text evidence="1">Belongs to the universal stress protein A family.</text>
</comment>
<dbReference type="Proteomes" id="UP000757540">
    <property type="component" value="Unassembled WGS sequence"/>
</dbReference>
<dbReference type="RefSeq" id="WP_171782231.1">
    <property type="nucleotide sequence ID" value="NZ_BAAAML010000002.1"/>
</dbReference>
<dbReference type="Pfam" id="PF00582">
    <property type="entry name" value="Usp"/>
    <property type="match status" value="2"/>
</dbReference>
<feature type="region of interest" description="Disordered" evidence="2">
    <location>
        <begin position="129"/>
        <end position="154"/>
    </location>
</feature>
<dbReference type="SUPFAM" id="SSF52402">
    <property type="entry name" value="Adenine nucleotide alpha hydrolases-like"/>
    <property type="match status" value="2"/>
</dbReference>
<sequence>MEGIVVGVNGTTEADEALDWAVAEASSGGHPLTIVRVAPAVDEADLTGVLEEVRAETAAILDRARERHDRFDAEYAVLPGPVPEALLAASATAQMLVLGRRRRARIGRRILGSVSAAVVEHARVPVTVVRRTDDRGEPAAGGSHAPAPPPSGTPRVVVGVDTSAPSVTALRHAAEVADRTGAVLEAVFAWQITTLAPLPGSWGWAPPISDYEHFARECLDAAVTAAGVDLAPDRLRRHVVHGQAAKVLIEASVGADRLVVGARGLGGFDRLLLGSTSRQVLDFAGCPVTVLHA</sequence>
<evidence type="ECO:0000313" key="4">
    <source>
        <dbReference type="EMBL" id="NOV95988.1"/>
    </source>
</evidence>
<dbReference type="EMBL" id="JABEZU010000001">
    <property type="protein sequence ID" value="NOV95988.1"/>
    <property type="molecule type" value="Genomic_DNA"/>
</dbReference>
<dbReference type="InterPro" id="IPR006016">
    <property type="entry name" value="UspA"/>
</dbReference>
<dbReference type="Gene3D" id="3.40.50.620">
    <property type="entry name" value="HUPs"/>
    <property type="match status" value="2"/>
</dbReference>
<evidence type="ECO:0000313" key="5">
    <source>
        <dbReference type="Proteomes" id="UP000757540"/>
    </source>
</evidence>
<name>A0ABX2A229_9MICO</name>
<feature type="domain" description="UspA" evidence="3">
    <location>
        <begin position="4"/>
        <end position="130"/>
    </location>
</feature>
<organism evidence="4 5">
    <name type="scientific">Isoptericola halotolerans</name>
    <dbReference type="NCBI Taxonomy" id="300560"/>
    <lineage>
        <taxon>Bacteria</taxon>
        <taxon>Bacillati</taxon>
        <taxon>Actinomycetota</taxon>
        <taxon>Actinomycetes</taxon>
        <taxon>Micrococcales</taxon>
        <taxon>Promicromonosporaceae</taxon>
        <taxon>Isoptericola</taxon>
    </lineage>
</organism>
<comment type="caution">
    <text evidence="4">The sequence shown here is derived from an EMBL/GenBank/DDBJ whole genome shotgun (WGS) entry which is preliminary data.</text>
</comment>
<dbReference type="InterPro" id="IPR006015">
    <property type="entry name" value="Universal_stress_UspA"/>
</dbReference>
<accession>A0ABX2A229</accession>